<keyword evidence="1" id="KW-0677">Repeat</keyword>
<feature type="domain" description="SLH" evidence="4">
    <location>
        <begin position="324"/>
        <end position="388"/>
    </location>
</feature>
<dbReference type="OrthoDB" id="174569at2"/>
<dbReference type="PANTHER" id="PTHR43308:SF5">
    <property type="entry name" value="S-LAYER PROTEIN _ PEPTIDOGLYCAN ENDO-BETA-N-ACETYLGLUCOSAMINIDASE"/>
    <property type="match status" value="1"/>
</dbReference>
<dbReference type="InterPro" id="IPR059177">
    <property type="entry name" value="GH29D-like_dom"/>
</dbReference>
<accession>A0A9D2WS14</accession>
<protein>
    <submittedName>
        <fullName evidence="5">Cellulosome-anchoring protein</fullName>
    </submittedName>
</protein>
<dbReference type="EMBL" id="LSRS01000002">
    <property type="protein sequence ID" value="KAF1086043.1"/>
    <property type="molecule type" value="Genomic_DNA"/>
</dbReference>
<evidence type="ECO:0000313" key="5">
    <source>
        <dbReference type="EMBL" id="KAF1086043.1"/>
    </source>
</evidence>
<keyword evidence="6" id="KW-1185">Reference proteome</keyword>
<feature type="compositionally biased region" description="Polar residues" evidence="2">
    <location>
        <begin position="243"/>
        <end position="252"/>
    </location>
</feature>
<name>A0A9D2WS14_9FIRM</name>
<dbReference type="PROSITE" id="PS51272">
    <property type="entry name" value="SLH"/>
    <property type="match status" value="3"/>
</dbReference>
<keyword evidence="3" id="KW-0732">Signal</keyword>
<feature type="chain" id="PRO_5039569466" evidence="3">
    <location>
        <begin position="30"/>
        <end position="446"/>
    </location>
</feature>
<feature type="domain" description="SLH" evidence="4">
    <location>
        <begin position="258"/>
        <end position="321"/>
    </location>
</feature>
<organism evidence="5 6">
    <name type="scientific">Sporotomaculum syntrophicum</name>
    <dbReference type="NCBI Taxonomy" id="182264"/>
    <lineage>
        <taxon>Bacteria</taxon>
        <taxon>Bacillati</taxon>
        <taxon>Bacillota</taxon>
        <taxon>Clostridia</taxon>
        <taxon>Eubacteriales</taxon>
        <taxon>Desulfallaceae</taxon>
        <taxon>Sporotomaculum</taxon>
    </lineage>
</organism>
<feature type="signal peptide" evidence="3">
    <location>
        <begin position="1"/>
        <end position="29"/>
    </location>
</feature>
<evidence type="ECO:0000256" key="1">
    <source>
        <dbReference type="ARBA" id="ARBA00022737"/>
    </source>
</evidence>
<comment type="caution">
    <text evidence="5">The sequence shown here is derived from an EMBL/GenBank/DDBJ whole genome shotgun (WGS) entry which is preliminary data.</text>
</comment>
<gene>
    <name evidence="5" type="primary">ancA_1</name>
    <name evidence="5" type="ORF">SPSYN_00781</name>
</gene>
<dbReference type="PANTHER" id="PTHR43308">
    <property type="entry name" value="OUTER MEMBRANE PROTEIN ALPHA-RELATED"/>
    <property type="match status" value="1"/>
</dbReference>
<dbReference type="Pfam" id="PF00395">
    <property type="entry name" value="SLH"/>
    <property type="match status" value="3"/>
</dbReference>
<dbReference type="Pfam" id="PF13290">
    <property type="entry name" value="CHB_HEX_C_1"/>
    <property type="match status" value="1"/>
</dbReference>
<dbReference type="InterPro" id="IPR051465">
    <property type="entry name" value="Cell_Envelope_Struct_Comp"/>
</dbReference>
<dbReference type="RefSeq" id="WP_161821187.1">
    <property type="nucleotide sequence ID" value="NZ_LSRS01000002.1"/>
</dbReference>
<proteinExistence type="predicted"/>
<sequence length="446" mass="46378">MTAGKCASLRIVIALALVFSMCLASAAFAEPAAPTIPAFPAIYDGTVKAADGTAIVSGTVKAYINNEVKGEVAIKSGAYQDLIVTGEQDQIVTFKVVVNGNEYTAISDPAQVKFAIGAVSGDNFPMVNLTVNLTGASQVSLSAPTASPVPGKYSAGVKVSFKSATTGAKIYYTTDDTSPVDSQSKKEYTAPIAVTSTTIFKAVAEKDNLYSAVKTFAYSIGAGGAPSSGGNNQDASTEPEEPGSTNEDTNQEPPADNNIDVSFTDLNGHWAEATIKALAGKQIITGYPDNTFMPGKNITRAECAVILARALNLNAESETVLDTFSDQAGIPQWSRQALAAAVNDGLLKGYPAPGGGVAVNAQNNITRQELAVIMSRILNQKLGVQEKAELTFADNSAIAAWASEDIAIAVANGIVKGYSDNTFKPGNNVTRAEVAAMVSRLLDLLE</sequence>
<dbReference type="InterPro" id="IPR001119">
    <property type="entry name" value="SLH_dom"/>
</dbReference>
<feature type="domain" description="SLH" evidence="4">
    <location>
        <begin position="389"/>
        <end position="446"/>
    </location>
</feature>
<evidence type="ECO:0000256" key="3">
    <source>
        <dbReference type="SAM" id="SignalP"/>
    </source>
</evidence>
<reference evidence="5" key="1">
    <citation type="submission" date="2016-02" db="EMBL/GenBank/DDBJ databases">
        <title>Draft Genome Sequence of Sporotomaculum syntrophicum Strain FB, a Syntrophic Benzoate Degrader.</title>
        <authorList>
            <person name="Nobu M.K."/>
            <person name="Narihiro T."/>
            <person name="Qiu Y.-L."/>
            <person name="Ohashi A."/>
            <person name="Liu W.-T."/>
            <person name="Yuji S."/>
        </authorList>
    </citation>
    <scope>NUCLEOTIDE SEQUENCE</scope>
    <source>
        <strain evidence="5">FB</strain>
    </source>
</reference>
<evidence type="ECO:0000259" key="4">
    <source>
        <dbReference type="PROSITE" id="PS51272"/>
    </source>
</evidence>
<evidence type="ECO:0000313" key="6">
    <source>
        <dbReference type="Proteomes" id="UP000798488"/>
    </source>
</evidence>
<dbReference type="AlphaFoldDB" id="A0A9D2WS14"/>
<feature type="region of interest" description="Disordered" evidence="2">
    <location>
        <begin position="224"/>
        <end position="260"/>
    </location>
</feature>
<evidence type="ECO:0000256" key="2">
    <source>
        <dbReference type="SAM" id="MobiDB-lite"/>
    </source>
</evidence>
<dbReference type="Proteomes" id="UP000798488">
    <property type="component" value="Unassembled WGS sequence"/>
</dbReference>